<dbReference type="EMBL" id="FJOG01000024">
    <property type="protein sequence ID" value="CZR63550.1"/>
    <property type="molecule type" value="Genomic_DNA"/>
</dbReference>
<dbReference type="OrthoDB" id="10467468at2759"/>
<gene>
    <name evidence="2" type="ORF">PAC_13447</name>
</gene>
<dbReference type="AlphaFoldDB" id="A0A1L7XES8"/>
<feature type="signal peptide" evidence="1">
    <location>
        <begin position="1"/>
        <end position="19"/>
    </location>
</feature>
<proteinExistence type="predicted"/>
<evidence type="ECO:0000313" key="2">
    <source>
        <dbReference type="EMBL" id="CZR63550.1"/>
    </source>
</evidence>
<dbReference type="Proteomes" id="UP000184330">
    <property type="component" value="Unassembled WGS sequence"/>
</dbReference>
<name>A0A1L7XES8_9HELO</name>
<evidence type="ECO:0008006" key="4">
    <source>
        <dbReference type="Google" id="ProtNLM"/>
    </source>
</evidence>
<evidence type="ECO:0000256" key="1">
    <source>
        <dbReference type="SAM" id="SignalP"/>
    </source>
</evidence>
<accession>A0A1L7XES8</accession>
<feature type="chain" id="PRO_5012092175" description="Ecp2 effector protein domain-containing protein" evidence="1">
    <location>
        <begin position="20"/>
        <end position="144"/>
    </location>
</feature>
<keyword evidence="3" id="KW-1185">Reference proteome</keyword>
<keyword evidence="1" id="KW-0732">Signal</keyword>
<sequence length="144" mass="16548">MHFSKALVVLFGALAPTQAYYPVEQVGKYNLHAAGPGWYASPHCLLEFEADRYKSNQNTTIARNLAIIGRCVNLHEEDAEYISLSRSGKVKWYWLGYTMEDCMGATVIKKEMPRDRWKCMDLHQLIEKNETKPIKSIKIFNAPH</sequence>
<reference evidence="2 3" key="1">
    <citation type="submission" date="2016-03" db="EMBL/GenBank/DDBJ databases">
        <authorList>
            <person name="Ploux O."/>
        </authorList>
    </citation>
    <scope>NUCLEOTIDE SEQUENCE [LARGE SCALE GENOMIC DNA]</scope>
    <source>
        <strain evidence="2 3">UAMH 11012</strain>
    </source>
</reference>
<evidence type="ECO:0000313" key="3">
    <source>
        <dbReference type="Proteomes" id="UP000184330"/>
    </source>
</evidence>
<protein>
    <recommendedName>
        <fullName evidence="4">Ecp2 effector protein domain-containing protein</fullName>
    </recommendedName>
</protein>
<organism evidence="2 3">
    <name type="scientific">Phialocephala subalpina</name>
    <dbReference type="NCBI Taxonomy" id="576137"/>
    <lineage>
        <taxon>Eukaryota</taxon>
        <taxon>Fungi</taxon>
        <taxon>Dikarya</taxon>
        <taxon>Ascomycota</taxon>
        <taxon>Pezizomycotina</taxon>
        <taxon>Leotiomycetes</taxon>
        <taxon>Helotiales</taxon>
        <taxon>Mollisiaceae</taxon>
        <taxon>Phialocephala</taxon>
        <taxon>Phialocephala fortinii species complex</taxon>
    </lineage>
</organism>